<reference evidence="1 2" key="1">
    <citation type="submission" date="2023-01" db="EMBL/GenBank/DDBJ databases">
        <authorList>
            <person name="Whitehead M."/>
        </authorList>
    </citation>
    <scope>NUCLEOTIDE SEQUENCE [LARGE SCALE GENOMIC DNA]</scope>
</reference>
<organism evidence="1 2">
    <name type="scientific">Macrosiphum euphorbiae</name>
    <name type="common">potato aphid</name>
    <dbReference type="NCBI Taxonomy" id="13131"/>
    <lineage>
        <taxon>Eukaryota</taxon>
        <taxon>Metazoa</taxon>
        <taxon>Ecdysozoa</taxon>
        <taxon>Arthropoda</taxon>
        <taxon>Hexapoda</taxon>
        <taxon>Insecta</taxon>
        <taxon>Pterygota</taxon>
        <taxon>Neoptera</taxon>
        <taxon>Paraneoptera</taxon>
        <taxon>Hemiptera</taxon>
        <taxon>Sternorrhyncha</taxon>
        <taxon>Aphidomorpha</taxon>
        <taxon>Aphidoidea</taxon>
        <taxon>Aphididae</taxon>
        <taxon>Macrosiphini</taxon>
        <taxon>Macrosiphum</taxon>
    </lineage>
</organism>
<evidence type="ECO:0000313" key="2">
    <source>
        <dbReference type="Proteomes" id="UP001160148"/>
    </source>
</evidence>
<gene>
    <name evidence="1" type="ORF">MEUPH1_LOCUS6362</name>
</gene>
<accession>A0AAV0W220</accession>
<dbReference type="Proteomes" id="UP001160148">
    <property type="component" value="Unassembled WGS sequence"/>
</dbReference>
<proteinExistence type="predicted"/>
<keyword evidence="2" id="KW-1185">Reference proteome</keyword>
<name>A0AAV0W220_9HEMI</name>
<dbReference type="EMBL" id="CARXXK010000001">
    <property type="protein sequence ID" value="CAI6349841.1"/>
    <property type="molecule type" value="Genomic_DNA"/>
</dbReference>
<evidence type="ECO:0000313" key="1">
    <source>
        <dbReference type="EMBL" id="CAI6349841.1"/>
    </source>
</evidence>
<comment type="caution">
    <text evidence="1">The sequence shown here is derived from an EMBL/GenBank/DDBJ whole genome shotgun (WGS) entry which is preliminary data.</text>
</comment>
<dbReference type="AlphaFoldDB" id="A0AAV0W220"/>
<sequence length="100" mass="11503">MNNARQCVYCRANYSVHPVLCCDQALEYAKTPKAMEETVLMMEPVEHKLKSKTSGNVQWKAFSHAWLADGYYIAAQVRNIDDLRRSDRLLKMDHVNSGLQ</sequence>
<protein>
    <submittedName>
        <fullName evidence="1">Uncharacterized protein</fullName>
    </submittedName>
</protein>